<reference evidence="1 2" key="1">
    <citation type="journal article" date="2019" name="ISME J.">
        <title>Genome analyses of uncultured TG2/ZB3 bacteria in 'Margulisbacteria' specifically attached to ectosymbiotic spirochetes of protists in the termite gut.</title>
        <authorList>
            <person name="Utami Y.D."/>
            <person name="Kuwahara H."/>
            <person name="Igai K."/>
            <person name="Murakami T."/>
            <person name="Sugaya K."/>
            <person name="Morikawa T."/>
            <person name="Nagura Y."/>
            <person name="Yuki M."/>
            <person name="Deevong P."/>
            <person name="Inoue T."/>
            <person name="Kihara K."/>
            <person name="Lo N."/>
            <person name="Yamada A."/>
            <person name="Ohkuma M."/>
            <person name="Hongoh Y."/>
        </authorList>
    </citation>
    <scope>NUCLEOTIDE SEQUENCE [LARGE SCALE GENOMIC DNA]</scope>
    <source>
        <strain evidence="1">NkOx7-02</strain>
    </source>
</reference>
<name>A0A388TGY5_9BACT</name>
<dbReference type="EMBL" id="BGZO01000026">
    <property type="protein sequence ID" value="GBR76407.1"/>
    <property type="molecule type" value="Genomic_DNA"/>
</dbReference>
<sequence length="261" mass="30475">MRTLFVIFIVFLSNGCSNMNNKPDIEIIIRQLIADGRVFCPVFVNGNEILYKRYALDKPLVYYSKDGLPYPDPSKIYVFDLSSNTTKRWSGVQYDGYHIARNKLYSGEYEEYVRHIPNQLSGDGRYIVSVNEYQEEMVIRRDILIINNMNNTSINITARLEKKYSSDYYFVFSGWSFDNQYILIVQSPGDYYSRLYVYCIKSDSFIEVKRPEDRQKSVIGFSSWSPSENKFVFYVAESTENSFSTGDAPYGDLYLGEIKKR</sequence>
<evidence type="ECO:0000313" key="2">
    <source>
        <dbReference type="Proteomes" id="UP000275925"/>
    </source>
</evidence>
<organism evidence="1 2">
    <name type="scientific">Candidatus Termititenax persephonae</name>
    <dbReference type="NCBI Taxonomy" id="2218525"/>
    <lineage>
        <taxon>Bacteria</taxon>
        <taxon>Bacillati</taxon>
        <taxon>Candidatus Margulisiibacteriota</taxon>
        <taxon>Candidatus Termititenacia</taxon>
        <taxon>Candidatus Termititenacales</taxon>
        <taxon>Candidatus Termititenacaceae</taxon>
        <taxon>Candidatus Termititenax</taxon>
    </lineage>
</organism>
<proteinExistence type="predicted"/>
<evidence type="ECO:0000313" key="1">
    <source>
        <dbReference type="EMBL" id="GBR76407.1"/>
    </source>
</evidence>
<protein>
    <submittedName>
        <fullName evidence="1">Uncharacterized protein</fullName>
    </submittedName>
</protein>
<dbReference type="SUPFAM" id="SSF82171">
    <property type="entry name" value="DPP6 N-terminal domain-like"/>
    <property type="match status" value="1"/>
</dbReference>
<accession>A0A388TGY5</accession>
<gene>
    <name evidence="1" type="ORF">NO2_0958</name>
</gene>
<comment type="caution">
    <text evidence="1">The sequence shown here is derived from an EMBL/GenBank/DDBJ whole genome shotgun (WGS) entry which is preliminary data.</text>
</comment>
<dbReference type="AlphaFoldDB" id="A0A388TGY5"/>
<keyword evidence="2" id="KW-1185">Reference proteome</keyword>
<dbReference type="Proteomes" id="UP000275925">
    <property type="component" value="Unassembled WGS sequence"/>
</dbReference>